<dbReference type="OrthoDB" id="7469265at2759"/>
<proteinExistence type="predicted"/>
<dbReference type="KEGG" id="tnl:113504470"/>
<evidence type="ECO:0000313" key="2">
    <source>
        <dbReference type="Proteomes" id="UP000322000"/>
    </source>
</evidence>
<protein>
    <submittedName>
        <fullName evidence="3">Uncharacterized protein LOC113504470</fullName>
    </submittedName>
</protein>
<accession>A0A7E5WQF0</accession>
<feature type="compositionally biased region" description="Acidic residues" evidence="1">
    <location>
        <begin position="123"/>
        <end position="136"/>
    </location>
</feature>
<gene>
    <name evidence="3" type="primary">LOC113504470</name>
</gene>
<dbReference type="GeneID" id="113504470"/>
<dbReference type="RefSeq" id="XP_026742572.1">
    <property type="nucleotide sequence ID" value="XM_026886771.1"/>
</dbReference>
<evidence type="ECO:0000256" key="1">
    <source>
        <dbReference type="SAM" id="MobiDB-lite"/>
    </source>
</evidence>
<organism evidence="2 3">
    <name type="scientific">Trichoplusia ni</name>
    <name type="common">Cabbage looper</name>
    <dbReference type="NCBI Taxonomy" id="7111"/>
    <lineage>
        <taxon>Eukaryota</taxon>
        <taxon>Metazoa</taxon>
        <taxon>Ecdysozoa</taxon>
        <taxon>Arthropoda</taxon>
        <taxon>Hexapoda</taxon>
        <taxon>Insecta</taxon>
        <taxon>Pterygota</taxon>
        <taxon>Neoptera</taxon>
        <taxon>Endopterygota</taxon>
        <taxon>Lepidoptera</taxon>
        <taxon>Glossata</taxon>
        <taxon>Ditrysia</taxon>
        <taxon>Noctuoidea</taxon>
        <taxon>Noctuidae</taxon>
        <taxon>Plusiinae</taxon>
        <taxon>Trichoplusia</taxon>
    </lineage>
</organism>
<keyword evidence="2" id="KW-1185">Reference proteome</keyword>
<sequence>MQSSNCTHIRIRDHNDYNLNVQRFLENLEKEFKIDFTTFPRWEEIVQRLHVASTDCRRKIQDSKLRKAMIIDKLLMQSTRPSPFELSAGLCRTRNKWQQIEAHLKKRKVSLDSAIIVTSLSQPEEEEEEFGEEEEEKSEHSAPPNLHPNTENLSNRSPELSYEPVPSVMRTKNSAEVQVDTQTESHLPAVIYTNAHKLLSPLESNFSGLSYKSPLNDTIEIDENEEKEQEDMYHLKITKSVVSTPSTIVIAKDSLKQQIIKFTVTNCSADYMHIRFIRVTDTTRFKRTKLLPVIPKRLFPGIPVTYKFVFNINTQKNFQSSLYFKVGRIVYNNEPAESFYIPIITAFTIKRSVSVTDTVEIPPVYAWHMKRDDNYSSGIIRIVVDDPFYYHLHIRKRVVDLAAEPDSGMSLEASGPKTESIAARTVDRQIGAKTIVSSANTEVTQSEFESMSYVDDIAIIASDIIQLALDTYMLDSTYLYLEPYSKVKIPVYFCKIERIGCHQYYYDFQFIDPETEKVIFTETCKIFAEILTHPIQIRPVILDMSTSPVSHGYCEDHFVVYNNHKLYPCYAKIKLTTKMKKMFYVEPMETLVPTLGSVQFSVKFCSRDFLSVKPSEDLVHFTFKIVVNGYKAVYEHIPRIFYEIIAPCAVEFKKVYNEKYFKDEE</sequence>
<reference evidence="3" key="1">
    <citation type="submission" date="2025-08" db="UniProtKB">
        <authorList>
            <consortium name="RefSeq"/>
        </authorList>
    </citation>
    <scope>IDENTIFICATION</scope>
</reference>
<feature type="compositionally biased region" description="Polar residues" evidence="1">
    <location>
        <begin position="147"/>
        <end position="158"/>
    </location>
</feature>
<dbReference type="AlphaFoldDB" id="A0A7E5WQF0"/>
<dbReference type="InParanoid" id="A0A7E5WQF0"/>
<feature type="region of interest" description="Disordered" evidence="1">
    <location>
        <begin position="120"/>
        <end position="169"/>
    </location>
</feature>
<evidence type="ECO:0000313" key="3">
    <source>
        <dbReference type="RefSeq" id="XP_026742572.1"/>
    </source>
</evidence>
<name>A0A7E5WQF0_TRINI</name>
<dbReference type="Proteomes" id="UP000322000">
    <property type="component" value="Chromosome 2"/>
</dbReference>